<accession>A0A3M9MED1</accession>
<sequence length="173" mass="19372">MLGVLCSTAGWGQIRAGQPLNTGGLKPILPPPLFASVSYSNEPLLLLGSQETDYTSLVVDPKEIIVVQTYKDSAMLAEMGHKARNGVLLIRLKNQKTLLKLEDVLDYFEVPPTQRQLRVLVNKQPVNPEHFLADIKRITKVEVITLDKISPSRISWDENEQFLNIVTIQQAQL</sequence>
<protein>
    <submittedName>
        <fullName evidence="1">Uncharacterized protein</fullName>
    </submittedName>
</protein>
<dbReference type="Proteomes" id="UP000272117">
    <property type="component" value="Unassembled WGS sequence"/>
</dbReference>
<comment type="caution">
    <text evidence="1">The sequence shown here is derived from an EMBL/GenBank/DDBJ whole genome shotgun (WGS) entry which is preliminary data.</text>
</comment>
<name>A0A3M9MED1_9BACT</name>
<evidence type="ECO:0000313" key="1">
    <source>
        <dbReference type="EMBL" id="RNI23497.1"/>
    </source>
</evidence>
<dbReference type="EMBL" id="RJJD01000015">
    <property type="protein sequence ID" value="RNI23497.1"/>
    <property type="molecule type" value="Genomic_DNA"/>
</dbReference>
<keyword evidence="2" id="KW-1185">Reference proteome</keyword>
<organism evidence="1 2">
    <name type="scientific">Rufibacter latericius</name>
    <dbReference type="NCBI Taxonomy" id="2487040"/>
    <lineage>
        <taxon>Bacteria</taxon>
        <taxon>Pseudomonadati</taxon>
        <taxon>Bacteroidota</taxon>
        <taxon>Cytophagia</taxon>
        <taxon>Cytophagales</taxon>
        <taxon>Hymenobacteraceae</taxon>
        <taxon>Rufibacter</taxon>
    </lineage>
</organism>
<evidence type="ECO:0000313" key="2">
    <source>
        <dbReference type="Proteomes" id="UP000272117"/>
    </source>
</evidence>
<dbReference type="AlphaFoldDB" id="A0A3M9MED1"/>
<gene>
    <name evidence="1" type="ORF">EFB08_18350</name>
</gene>
<reference evidence="1 2" key="1">
    <citation type="submission" date="2018-11" db="EMBL/GenBank/DDBJ databases">
        <title>Rufibacter latericius sp. nov., isolated from water in Baiyang Lake.</title>
        <authorList>
            <person name="Yang Y."/>
        </authorList>
    </citation>
    <scope>NUCLEOTIDE SEQUENCE [LARGE SCALE GENOMIC DNA]</scope>
    <source>
        <strain evidence="1 2">R-22-1c-1</strain>
    </source>
</reference>
<proteinExistence type="predicted"/>